<proteinExistence type="predicted"/>
<protein>
    <submittedName>
        <fullName evidence="2">Uncharacterized protein</fullName>
    </submittedName>
</protein>
<accession>A0A942UES2</accession>
<evidence type="ECO:0000313" key="3">
    <source>
        <dbReference type="Proteomes" id="UP000679749"/>
    </source>
</evidence>
<dbReference type="RefSeq" id="WP_213120432.1">
    <property type="nucleotide sequence ID" value="NZ_JAGYPF010000005.1"/>
</dbReference>
<feature type="coiled-coil region" evidence="1">
    <location>
        <begin position="308"/>
        <end position="342"/>
    </location>
</feature>
<dbReference type="AlphaFoldDB" id="A0A942UES2"/>
<name>A0A942UES2_9BACI</name>
<evidence type="ECO:0000313" key="2">
    <source>
        <dbReference type="EMBL" id="MBS4215934.1"/>
    </source>
</evidence>
<reference evidence="2" key="1">
    <citation type="submission" date="2021-05" db="EMBL/GenBank/DDBJ databases">
        <title>Novel Bacillus species.</title>
        <authorList>
            <person name="Liu G."/>
        </authorList>
    </citation>
    <scope>NUCLEOTIDE SEQUENCE</scope>
    <source>
        <strain evidence="2">FJAT-49825</strain>
    </source>
</reference>
<dbReference type="Proteomes" id="UP000679749">
    <property type="component" value="Unassembled WGS sequence"/>
</dbReference>
<evidence type="ECO:0000256" key="1">
    <source>
        <dbReference type="SAM" id="Coils"/>
    </source>
</evidence>
<sequence length="349" mass="40724">MIISSSELDSSCDENRLGFFGADQKIQINENSTLLLTSDFSNLKIMAFEEHKKILQLVVDYFVPESSLVITPHPDDLMYYDYLFPQATVIKKKIPSELLPFVFSRKPKTIITLTPTKIWNLTGFFENCLLFSTDYVNNFTITHQYYCALKIINELFKNYELFEMNTDKLLLENLLNISGNQLGSIVKSCKNLSQIPAKSVVLIDDFNNEILPNAKEIVNFFKSTDKESIIIFLNSNKEYLFYDYPDKEILEYLIPVEILRFSTVDETDLEAKTIFVCTKRKDQRKMIKDQSFEKTLKSSKEIIKVKAMSEEQLRIKILEGILEATEKRLEHYIKLESELRKKLNIRMTE</sequence>
<comment type="caution">
    <text evidence="2">The sequence shown here is derived from an EMBL/GenBank/DDBJ whole genome shotgun (WGS) entry which is preliminary data.</text>
</comment>
<gene>
    <name evidence="2" type="ORF">KHA99_26275</name>
</gene>
<keyword evidence="3" id="KW-1185">Reference proteome</keyword>
<organism evidence="2 3">
    <name type="scientific">Neobacillus rhizophilus</name>
    <dbReference type="NCBI Taxonomy" id="2833579"/>
    <lineage>
        <taxon>Bacteria</taxon>
        <taxon>Bacillati</taxon>
        <taxon>Bacillota</taxon>
        <taxon>Bacilli</taxon>
        <taxon>Bacillales</taxon>
        <taxon>Bacillaceae</taxon>
        <taxon>Neobacillus</taxon>
    </lineage>
</organism>
<keyword evidence="1" id="KW-0175">Coiled coil</keyword>
<dbReference type="EMBL" id="JAGYPF010000005">
    <property type="protein sequence ID" value="MBS4215934.1"/>
    <property type="molecule type" value="Genomic_DNA"/>
</dbReference>